<dbReference type="EMBL" id="ML994616">
    <property type="protein sequence ID" value="KAF2192061.1"/>
    <property type="molecule type" value="Genomic_DNA"/>
</dbReference>
<dbReference type="Pfam" id="PF11917">
    <property type="entry name" value="DUF3435"/>
    <property type="match status" value="1"/>
</dbReference>
<name>A0A6A6EL81_9PEZI</name>
<evidence type="ECO:0000259" key="2">
    <source>
        <dbReference type="PROSITE" id="PS00028"/>
    </source>
</evidence>
<dbReference type="InterPro" id="IPR021842">
    <property type="entry name" value="DUF3435"/>
</dbReference>
<dbReference type="AlphaFoldDB" id="A0A6A6EL81"/>
<protein>
    <submittedName>
        <fullName evidence="3">C2H2 finger domain-containing protein</fullName>
    </submittedName>
</protein>
<keyword evidence="4" id="KW-1185">Reference proteome</keyword>
<evidence type="ECO:0000256" key="1">
    <source>
        <dbReference type="SAM" id="MobiDB-lite"/>
    </source>
</evidence>
<dbReference type="PANTHER" id="PTHR37535">
    <property type="entry name" value="FLUG DOMAIN PROTEIN"/>
    <property type="match status" value="1"/>
</dbReference>
<feature type="region of interest" description="Disordered" evidence="1">
    <location>
        <begin position="1"/>
        <end position="41"/>
    </location>
</feature>
<evidence type="ECO:0000313" key="3">
    <source>
        <dbReference type="EMBL" id="KAF2192061.1"/>
    </source>
</evidence>
<reference evidence="3" key="1">
    <citation type="journal article" date="2020" name="Stud. Mycol.">
        <title>101 Dothideomycetes genomes: a test case for predicting lifestyles and emergence of pathogens.</title>
        <authorList>
            <person name="Haridas S."/>
            <person name="Albert R."/>
            <person name="Binder M."/>
            <person name="Bloem J."/>
            <person name="Labutti K."/>
            <person name="Salamov A."/>
            <person name="Andreopoulos B."/>
            <person name="Baker S."/>
            <person name="Barry K."/>
            <person name="Bills G."/>
            <person name="Bluhm B."/>
            <person name="Cannon C."/>
            <person name="Castanera R."/>
            <person name="Culley D."/>
            <person name="Daum C."/>
            <person name="Ezra D."/>
            <person name="Gonzalez J."/>
            <person name="Henrissat B."/>
            <person name="Kuo A."/>
            <person name="Liang C."/>
            <person name="Lipzen A."/>
            <person name="Lutzoni F."/>
            <person name="Magnuson J."/>
            <person name="Mondo S."/>
            <person name="Nolan M."/>
            <person name="Ohm R."/>
            <person name="Pangilinan J."/>
            <person name="Park H.-J."/>
            <person name="Ramirez L."/>
            <person name="Alfaro M."/>
            <person name="Sun H."/>
            <person name="Tritt A."/>
            <person name="Yoshinaga Y."/>
            <person name="Zwiers L.-H."/>
            <person name="Turgeon B."/>
            <person name="Goodwin S."/>
            <person name="Spatafora J."/>
            <person name="Crous P."/>
            <person name="Grigoriev I."/>
        </authorList>
    </citation>
    <scope>NUCLEOTIDE SEQUENCE</scope>
    <source>
        <strain evidence="3">CBS 207.26</strain>
    </source>
</reference>
<sequence>MRRCASERYSSSSAASDDDSEYVTDLTSVDEDTNGGDVSDVQMTDEECLQEEHARPPEYYRAHAEDVNKSDVVQIDYADSTMLQFGNIEEQWQRYCAYMKKDPKETYNSITTGDLSSFFRWKLDQKEGKNGRRLRGTKESSSLGTYWKQYLIAYKRATGRDMDGQITRQMHQVLRQLAVEYQLSNTPREKPPMDVYDVREVLQTTLTTTEKMFKVGRYRIQTSFFMQGGFITANRPEALLKLQYQHIKVTILRDPQGGPHRILLELTYEFTKTFLGPKAPNTFPIPEILFDPSLVLSPHVFLLGLMFADDVFSTPGLAPEHLSQLDIRPGCNALELPLKPEMAHTYVFRQCTPTSTGWTISNNRLPDSTIRPHMKDMGEITGFKQVARPYCLRYGSGKAFDKNGNISDALRNLIMQHSDTRTFLNHYLSRRITADTQAIVRGVAPQDEIMQAACRMSRWIDPERPWKLTTEQSASVNEDPRIQRLLRRQAKLKGKLSRQDESQKLGKEIRKEKQRLRHALRVQIRKNWDREQAERDIQLQLSGAKFSDKMKTNLKRSPERTLQHNRLIETVLSLPGSSLEEEAYRRSAAINAIIAYCNIEEGGTPRVQRARGSTVRDPPVAVKREGVELQEAVDPPDKALEAAKVSVYKEKRPTICWVCLGNEGLPIKDRIHSFYTPGDLTKHFNKKHLKKVREGECFKCDLCQVSLGNKEHWQRHGYDVHGTVSQSSATIWNMDLTLRINHGR</sequence>
<gene>
    <name evidence="3" type="ORF">K469DRAFT_732076</name>
</gene>
<dbReference type="PANTHER" id="PTHR37535:SF2">
    <property type="entry name" value="FINGER DOMAIN PROTEIN, PUTATIVE (AFU_ORTHOLOGUE AFUA_6G09300)-RELATED"/>
    <property type="match status" value="1"/>
</dbReference>
<evidence type="ECO:0000313" key="4">
    <source>
        <dbReference type="Proteomes" id="UP000800200"/>
    </source>
</evidence>
<feature type="compositionally biased region" description="Acidic residues" evidence="1">
    <location>
        <begin position="16"/>
        <end position="34"/>
    </location>
</feature>
<feature type="domain" description="C2H2-type" evidence="2">
    <location>
        <begin position="700"/>
        <end position="721"/>
    </location>
</feature>
<organism evidence="3 4">
    <name type="scientific">Zopfia rhizophila CBS 207.26</name>
    <dbReference type="NCBI Taxonomy" id="1314779"/>
    <lineage>
        <taxon>Eukaryota</taxon>
        <taxon>Fungi</taxon>
        <taxon>Dikarya</taxon>
        <taxon>Ascomycota</taxon>
        <taxon>Pezizomycotina</taxon>
        <taxon>Dothideomycetes</taxon>
        <taxon>Dothideomycetes incertae sedis</taxon>
        <taxon>Zopfiaceae</taxon>
        <taxon>Zopfia</taxon>
    </lineage>
</organism>
<dbReference type="Proteomes" id="UP000800200">
    <property type="component" value="Unassembled WGS sequence"/>
</dbReference>
<dbReference type="OrthoDB" id="4485682at2759"/>
<accession>A0A6A6EL81</accession>
<dbReference type="InterPro" id="IPR013087">
    <property type="entry name" value="Znf_C2H2_type"/>
</dbReference>
<proteinExistence type="predicted"/>
<dbReference type="PROSITE" id="PS00028">
    <property type="entry name" value="ZINC_FINGER_C2H2_1"/>
    <property type="match status" value="1"/>
</dbReference>